<proteinExistence type="predicted"/>
<evidence type="ECO:0000313" key="1">
    <source>
        <dbReference type="EMBL" id="KAF9490692.1"/>
    </source>
</evidence>
<name>A0A9P5ZLX8_PLEER</name>
<reference evidence="1" key="1">
    <citation type="submission" date="2020-11" db="EMBL/GenBank/DDBJ databases">
        <authorList>
            <consortium name="DOE Joint Genome Institute"/>
            <person name="Ahrendt S."/>
            <person name="Riley R."/>
            <person name="Andreopoulos W."/>
            <person name="Labutti K."/>
            <person name="Pangilinan J."/>
            <person name="Ruiz-Duenas F.J."/>
            <person name="Barrasa J.M."/>
            <person name="Sanchez-Garcia M."/>
            <person name="Camarero S."/>
            <person name="Miyauchi S."/>
            <person name="Serrano A."/>
            <person name="Linde D."/>
            <person name="Babiker R."/>
            <person name="Drula E."/>
            <person name="Ayuso-Fernandez I."/>
            <person name="Pacheco R."/>
            <person name="Padilla G."/>
            <person name="Ferreira P."/>
            <person name="Barriuso J."/>
            <person name="Kellner H."/>
            <person name="Castanera R."/>
            <person name="Alfaro M."/>
            <person name="Ramirez L."/>
            <person name="Pisabarro A.G."/>
            <person name="Kuo A."/>
            <person name="Tritt A."/>
            <person name="Lipzen A."/>
            <person name="He G."/>
            <person name="Yan M."/>
            <person name="Ng V."/>
            <person name="Cullen D."/>
            <person name="Martin F."/>
            <person name="Rosso M.-N."/>
            <person name="Henrissat B."/>
            <person name="Hibbett D."/>
            <person name="Martinez A.T."/>
            <person name="Grigoriev I.V."/>
        </authorList>
    </citation>
    <scope>NUCLEOTIDE SEQUENCE</scope>
    <source>
        <strain evidence="1">ATCC 90797</strain>
    </source>
</reference>
<sequence length="292" mass="32997">MSSQSLEAQLDNKYNTHGPLIVVPMCFGKEIIHAVVDLGFQLNIIHAKVYKKCIHLPVDTSKPQELLVLKLVNRGEQVLWSVFCKEDFAVNMIKPSTAMTALSFALLNSSGGGGAAYDVQSEQQQFLLIPTGRWRQRLWYGAARDVEATEPINIESVGWEDRMLDTDILMPQGHYDDVEAEVRAYLTKAHPAVNSVAFWQTIKPTSPPSLHLQWTFYPYRDLLCLAKMTTACHNRINPDPMESLQVLKFSIKRGRRLDFTAGTSQDDELMELEVYNAQRLGAPQDITVFLDL</sequence>
<gene>
    <name evidence="1" type="ORF">BDN71DRAFT_1434481</name>
</gene>
<dbReference type="Proteomes" id="UP000807025">
    <property type="component" value="Unassembled WGS sequence"/>
</dbReference>
<organism evidence="1 2">
    <name type="scientific">Pleurotus eryngii</name>
    <name type="common">Boletus of the steppes</name>
    <dbReference type="NCBI Taxonomy" id="5323"/>
    <lineage>
        <taxon>Eukaryota</taxon>
        <taxon>Fungi</taxon>
        <taxon>Dikarya</taxon>
        <taxon>Basidiomycota</taxon>
        <taxon>Agaricomycotina</taxon>
        <taxon>Agaricomycetes</taxon>
        <taxon>Agaricomycetidae</taxon>
        <taxon>Agaricales</taxon>
        <taxon>Pleurotineae</taxon>
        <taxon>Pleurotaceae</taxon>
        <taxon>Pleurotus</taxon>
    </lineage>
</organism>
<protein>
    <submittedName>
        <fullName evidence="1">Uncharacterized protein</fullName>
    </submittedName>
</protein>
<dbReference type="AlphaFoldDB" id="A0A9P5ZLX8"/>
<dbReference type="EMBL" id="MU154635">
    <property type="protein sequence ID" value="KAF9490692.1"/>
    <property type="molecule type" value="Genomic_DNA"/>
</dbReference>
<comment type="caution">
    <text evidence="1">The sequence shown here is derived from an EMBL/GenBank/DDBJ whole genome shotgun (WGS) entry which is preliminary data.</text>
</comment>
<evidence type="ECO:0000313" key="2">
    <source>
        <dbReference type="Proteomes" id="UP000807025"/>
    </source>
</evidence>
<accession>A0A9P5ZLX8</accession>
<keyword evidence="2" id="KW-1185">Reference proteome</keyword>
<dbReference type="OrthoDB" id="3262464at2759"/>